<reference evidence="3 4" key="1">
    <citation type="submission" date="2017-06" db="EMBL/GenBank/DDBJ databases">
        <authorList>
            <person name="Kim H.J."/>
            <person name="Triplett B.A."/>
        </authorList>
    </citation>
    <scope>NUCLEOTIDE SEQUENCE [LARGE SCALE GENOMIC DNA]</scope>
    <source>
        <strain evidence="3 4">DSM 14713</strain>
    </source>
</reference>
<dbReference type="Proteomes" id="UP000217289">
    <property type="component" value="Chromosome"/>
</dbReference>
<dbReference type="NCBIfam" id="TIGR04565">
    <property type="entry name" value="OMP_myx_plus"/>
    <property type="match status" value="1"/>
</dbReference>
<sequence>MNRLQAILLALCLAPAAPALAQNQNDAGLGLDLSGDKKPQEETESAEPPAEEPPMEEPPPLPSTVAEAPPADTLTPAERDVTLDDRVKSVQRKVYLKKHRFELAPFITLSVNDPYYTKVGTAVRGAYYLADTLALSARVSIMQVLPEDDVRIAKRAFQSRIYYSVPQWSAMGNAEWSPLYGKVAFLNSILHFDAYLLAGLGVVNTEVSADRGLSPAADLGLGMRFVVRDFFAVNVALINTSYVDQPAGSTKGATQNLMTLNAGISIFFPLKSTGREAE</sequence>
<evidence type="ECO:0000256" key="1">
    <source>
        <dbReference type="SAM" id="MobiDB-lite"/>
    </source>
</evidence>
<evidence type="ECO:0000313" key="3">
    <source>
        <dbReference type="EMBL" id="ATB27344.1"/>
    </source>
</evidence>
<name>A0A250I666_9BACT</name>
<dbReference type="RefSeq" id="WP_095976157.1">
    <property type="nucleotide sequence ID" value="NZ_CP022163.1"/>
</dbReference>
<evidence type="ECO:0000256" key="2">
    <source>
        <dbReference type="SAM" id="SignalP"/>
    </source>
</evidence>
<protein>
    <recommendedName>
        <fullName evidence="5">Outer membrane beta-barrel domain-containing protein</fullName>
    </recommendedName>
</protein>
<evidence type="ECO:0008006" key="5">
    <source>
        <dbReference type="Google" id="ProtNLM"/>
    </source>
</evidence>
<keyword evidence="2" id="KW-0732">Signal</keyword>
<dbReference type="OrthoDB" id="5495025at2"/>
<accession>A0A250I666</accession>
<proteinExistence type="predicted"/>
<dbReference type="EMBL" id="CP022163">
    <property type="protein sequence ID" value="ATB27344.1"/>
    <property type="molecule type" value="Genomic_DNA"/>
</dbReference>
<feature type="chain" id="PRO_5012128700" description="Outer membrane beta-barrel domain-containing protein" evidence="2">
    <location>
        <begin position="22"/>
        <end position="278"/>
    </location>
</feature>
<feature type="compositionally biased region" description="Acidic residues" evidence="1">
    <location>
        <begin position="42"/>
        <end position="55"/>
    </location>
</feature>
<keyword evidence="4" id="KW-1185">Reference proteome</keyword>
<dbReference type="InterPro" id="IPR030820">
    <property type="entry name" value="OMP_myx_plus_Proteobacteria"/>
</dbReference>
<evidence type="ECO:0000313" key="4">
    <source>
        <dbReference type="Proteomes" id="UP000217289"/>
    </source>
</evidence>
<feature type="signal peptide" evidence="2">
    <location>
        <begin position="1"/>
        <end position="21"/>
    </location>
</feature>
<feature type="region of interest" description="Disordered" evidence="1">
    <location>
        <begin position="26"/>
        <end position="80"/>
    </location>
</feature>
<dbReference type="KEGG" id="mbd:MEBOL_000782"/>
<gene>
    <name evidence="3" type="ORF">MEBOL_000782</name>
</gene>
<organism evidence="3 4">
    <name type="scientific">Melittangium boletus DSM 14713</name>
    <dbReference type="NCBI Taxonomy" id="1294270"/>
    <lineage>
        <taxon>Bacteria</taxon>
        <taxon>Pseudomonadati</taxon>
        <taxon>Myxococcota</taxon>
        <taxon>Myxococcia</taxon>
        <taxon>Myxococcales</taxon>
        <taxon>Cystobacterineae</taxon>
        <taxon>Archangiaceae</taxon>
        <taxon>Melittangium</taxon>
    </lineage>
</organism>
<dbReference type="AlphaFoldDB" id="A0A250I666"/>